<reference evidence="2" key="1">
    <citation type="submission" date="2021-10" db="EMBL/GenBank/DDBJ databases">
        <authorList>
            <person name="Piombo E."/>
        </authorList>
    </citation>
    <scope>NUCLEOTIDE SEQUENCE</scope>
</reference>
<dbReference type="AlphaFoldDB" id="A0A9N9YAI8"/>
<accession>A0A9N9YAI8</accession>
<dbReference type="EMBL" id="CABFNO020001551">
    <property type="protein sequence ID" value="CAG9998803.1"/>
    <property type="molecule type" value="Genomic_DNA"/>
</dbReference>
<keyword evidence="3" id="KW-1185">Reference proteome</keyword>
<gene>
    <name evidence="2" type="ORF">CBYS24578_00018278</name>
</gene>
<protein>
    <submittedName>
        <fullName evidence="2">Uncharacterized protein</fullName>
    </submittedName>
</protein>
<proteinExistence type="predicted"/>
<organism evidence="2 3">
    <name type="scientific">Clonostachys byssicola</name>
    <dbReference type="NCBI Taxonomy" id="160290"/>
    <lineage>
        <taxon>Eukaryota</taxon>
        <taxon>Fungi</taxon>
        <taxon>Dikarya</taxon>
        <taxon>Ascomycota</taxon>
        <taxon>Pezizomycotina</taxon>
        <taxon>Sordariomycetes</taxon>
        <taxon>Hypocreomycetidae</taxon>
        <taxon>Hypocreales</taxon>
        <taxon>Bionectriaceae</taxon>
        <taxon>Clonostachys</taxon>
    </lineage>
</organism>
<evidence type="ECO:0000256" key="1">
    <source>
        <dbReference type="SAM" id="MobiDB-lite"/>
    </source>
</evidence>
<sequence>MDNPESEANEVHDDEQVLVVRDSSYPLSRFSTIYLSHIVKNGIPDKRISLRALPIPPVEVLYHELGFGKGSTLDGKVSNQMTSLFRRVLNIFRKDKFAGDTQLPTQIADWHSPTCFSKFEGLASEFLDRHGAQFWGNEDSNEDRNGVTMAKHQDLIHLLIAQALFQSALLKAKYRKSTVQTCTPTTNPGLPESNPRTSQEMVISPIKSTQRASVDVFGASKVQEASLPAPQDTTLAISPCKPSSVGVSADLSPLARKRPRPSSSEDRPRAAFWYRLVYSRSPYSVEIWKPRKSLHEMSLPELKADLPSEVGRSTRKLVLHLTGPELRLKSSLDLTDEDAFAYVKGQMRMLVEPIVTQHQHKGKNAVFDVEIEVVSDE</sequence>
<evidence type="ECO:0000313" key="3">
    <source>
        <dbReference type="Proteomes" id="UP000754883"/>
    </source>
</evidence>
<comment type="caution">
    <text evidence="2">The sequence shown here is derived from an EMBL/GenBank/DDBJ whole genome shotgun (WGS) entry which is preliminary data.</text>
</comment>
<name>A0A9N9YAI8_9HYPO</name>
<dbReference type="Proteomes" id="UP000754883">
    <property type="component" value="Unassembled WGS sequence"/>
</dbReference>
<evidence type="ECO:0000313" key="2">
    <source>
        <dbReference type="EMBL" id="CAG9998803.1"/>
    </source>
</evidence>
<dbReference type="OrthoDB" id="5134557at2759"/>
<feature type="region of interest" description="Disordered" evidence="1">
    <location>
        <begin position="245"/>
        <end position="266"/>
    </location>
</feature>